<proteinExistence type="inferred from homology"/>
<dbReference type="InterPro" id="IPR029033">
    <property type="entry name" value="His_PPase_superfam"/>
</dbReference>
<protein>
    <recommendedName>
        <fullName evidence="2">phosphoglycerate mutase (2,3-diphosphoglycerate-dependent)</fullName>
        <ecNumber evidence="2">5.4.2.11</ecNumber>
    </recommendedName>
</protein>
<feature type="site" description="Transition state stabilizer" evidence="7">
    <location>
        <position position="153"/>
    </location>
</feature>
<evidence type="ECO:0000256" key="2">
    <source>
        <dbReference type="ARBA" id="ARBA00012028"/>
    </source>
</evidence>
<reference evidence="8" key="2">
    <citation type="journal article" date="2021" name="PeerJ">
        <title>Extensive microbial diversity within the chicken gut microbiome revealed by metagenomics and culture.</title>
        <authorList>
            <person name="Gilroy R."/>
            <person name="Ravi A."/>
            <person name="Getino M."/>
            <person name="Pursley I."/>
            <person name="Horton D.L."/>
            <person name="Alikhan N.F."/>
            <person name="Baker D."/>
            <person name="Gharbi K."/>
            <person name="Hall N."/>
            <person name="Watson M."/>
            <person name="Adriaenssens E.M."/>
            <person name="Foster-Nyarko E."/>
            <person name="Jarju S."/>
            <person name="Secka A."/>
            <person name="Antonio M."/>
            <person name="Oren A."/>
            <person name="Chaudhuri R.R."/>
            <person name="La Ragione R."/>
            <person name="Hildebrand F."/>
            <person name="Pallen M.J."/>
        </authorList>
    </citation>
    <scope>NUCLEOTIDE SEQUENCE</scope>
    <source>
        <strain evidence="8">CHK190-19873</strain>
    </source>
</reference>
<dbReference type="PIRSF" id="PIRSF000709">
    <property type="entry name" value="6PFK_2-Ptase"/>
    <property type="match status" value="1"/>
</dbReference>
<dbReference type="InterPro" id="IPR001345">
    <property type="entry name" value="PG/BPGM_mutase_AS"/>
</dbReference>
<feature type="binding site" evidence="6">
    <location>
        <begin position="7"/>
        <end position="14"/>
    </location>
    <ligand>
        <name>substrate</name>
    </ligand>
</feature>
<accession>A0A9D1EQI8</accession>
<dbReference type="PROSITE" id="PS00175">
    <property type="entry name" value="PG_MUTASE"/>
    <property type="match status" value="1"/>
</dbReference>
<name>A0A9D1EQI8_9FIRM</name>
<dbReference type="SMART" id="SM00855">
    <property type="entry name" value="PGAM"/>
    <property type="match status" value="1"/>
</dbReference>
<comment type="caution">
    <text evidence="8">The sequence shown here is derived from an EMBL/GenBank/DDBJ whole genome shotgun (WGS) entry which is preliminary data.</text>
</comment>
<evidence type="ECO:0000256" key="5">
    <source>
        <dbReference type="PIRSR" id="PIRSR613078-1"/>
    </source>
</evidence>
<evidence type="ECO:0000256" key="6">
    <source>
        <dbReference type="PIRSR" id="PIRSR613078-2"/>
    </source>
</evidence>
<dbReference type="Proteomes" id="UP000823935">
    <property type="component" value="Unassembled WGS sequence"/>
</dbReference>
<reference evidence="8" key="1">
    <citation type="submission" date="2020-10" db="EMBL/GenBank/DDBJ databases">
        <authorList>
            <person name="Gilroy R."/>
        </authorList>
    </citation>
    <scope>NUCLEOTIDE SEQUENCE</scope>
    <source>
        <strain evidence="8">CHK190-19873</strain>
    </source>
</reference>
<feature type="active site" description="Proton donor/acceptor" evidence="5">
    <location>
        <position position="81"/>
    </location>
</feature>
<evidence type="ECO:0000256" key="4">
    <source>
        <dbReference type="ARBA" id="ARBA00023235"/>
    </source>
</evidence>
<evidence type="ECO:0000256" key="1">
    <source>
        <dbReference type="ARBA" id="ARBA00006717"/>
    </source>
</evidence>
<dbReference type="AlphaFoldDB" id="A0A9D1EQI8"/>
<dbReference type="Pfam" id="PF00300">
    <property type="entry name" value="His_Phos_1"/>
    <property type="match status" value="1"/>
</dbReference>
<dbReference type="GO" id="GO:0006096">
    <property type="term" value="P:glycolytic process"/>
    <property type="evidence" value="ECO:0007669"/>
    <property type="project" value="UniProtKB-KW"/>
</dbReference>
<feature type="binding site" evidence="6">
    <location>
        <position position="57"/>
    </location>
    <ligand>
        <name>substrate</name>
    </ligand>
</feature>
<dbReference type="EMBL" id="DVIQ01000012">
    <property type="protein sequence ID" value="HIS30324.1"/>
    <property type="molecule type" value="Genomic_DNA"/>
</dbReference>
<keyword evidence="4" id="KW-0413">Isomerase</keyword>
<keyword evidence="3" id="KW-0324">Glycolysis</keyword>
<dbReference type="SUPFAM" id="SSF53254">
    <property type="entry name" value="Phosphoglycerate mutase-like"/>
    <property type="match status" value="1"/>
</dbReference>
<feature type="active site" description="Tele-phosphohistidine intermediate" evidence="5">
    <location>
        <position position="8"/>
    </location>
</feature>
<dbReference type="InterPro" id="IPR013078">
    <property type="entry name" value="His_Pase_superF_clade-1"/>
</dbReference>
<evidence type="ECO:0000256" key="7">
    <source>
        <dbReference type="PIRSR" id="PIRSR613078-3"/>
    </source>
</evidence>
<sequence>MILYIIRHGETSWNVQRRLQGRSDTRLDENGIRLARLTGEALAKVPFFCAFTSPLHRAVQTAELILGQRKVPIIKDDRLIEVSFGEYEGLCCDEKNFEIPDKNFSNFFQHPQLYQTPPGGESLDQVEARTKAFLDDICSRPELADKTVLVSTHGCAMRGLLNSLRIAPREDYWNGGVPKNCSVAIVESTDGSRRLLEENKVYASV</sequence>
<dbReference type="EC" id="5.4.2.11" evidence="2"/>
<dbReference type="InterPro" id="IPR005952">
    <property type="entry name" value="Phosphogly_mut1"/>
</dbReference>
<gene>
    <name evidence="8" type="ORF">IAB44_02060</name>
</gene>
<evidence type="ECO:0000313" key="9">
    <source>
        <dbReference type="Proteomes" id="UP000823935"/>
    </source>
</evidence>
<dbReference type="CDD" id="cd07067">
    <property type="entry name" value="HP_PGM_like"/>
    <property type="match status" value="1"/>
</dbReference>
<dbReference type="GO" id="GO:0004619">
    <property type="term" value="F:phosphoglycerate mutase activity"/>
    <property type="evidence" value="ECO:0007669"/>
    <property type="project" value="UniProtKB-EC"/>
</dbReference>
<evidence type="ECO:0000313" key="8">
    <source>
        <dbReference type="EMBL" id="HIS30324.1"/>
    </source>
</evidence>
<dbReference type="Gene3D" id="3.40.50.1240">
    <property type="entry name" value="Phosphoglycerate mutase-like"/>
    <property type="match status" value="1"/>
</dbReference>
<organism evidence="8 9">
    <name type="scientific">Candidatus Limivivens intestinipullorum</name>
    <dbReference type="NCBI Taxonomy" id="2840858"/>
    <lineage>
        <taxon>Bacteria</taxon>
        <taxon>Bacillati</taxon>
        <taxon>Bacillota</taxon>
        <taxon>Clostridia</taxon>
        <taxon>Lachnospirales</taxon>
        <taxon>Lachnospiraceae</taxon>
        <taxon>Lachnospiraceae incertae sedis</taxon>
        <taxon>Candidatus Limivivens</taxon>
    </lineage>
</organism>
<comment type="similarity">
    <text evidence="1">Belongs to the phosphoglycerate mutase family. BPG-dependent PGAM subfamily.</text>
</comment>
<evidence type="ECO:0000256" key="3">
    <source>
        <dbReference type="ARBA" id="ARBA00023152"/>
    </source>
</evidence>
<dbReference type="PANTHER" id="PTHR11931">
    <property type="entry name" value="PHOSPHOGLYCERATE MUTASE"/>
    <property type="match status" value="1"/>
</dbReference>